<dbReference type="SMART" id="SM00052">
    <property type="entry name" value="EAL"/>
    <property type="match status" value="1"/>
</dbReference>
<dbReference type="PROSITE" id="PS50883">
    <property type="entry name" value="EAL"/>
    <property type="match status" value="1"/>
</dbReference>
<evidence type="ECO:0000256" key="1">
    <source>
        <dbReference type="ARBA" id="ARBA00001946"/>
    </source>
</evidence>
<name>A0AAU7KJL0_9GAMM</name>
<evidence type="ECO:0000259" key="4">
    <source>
        <dbReference type="PROSITE" id="PS50883"/>
    </source>
</evidence>
<proteinExistence type="predicted"/>
<dbReference type="InterPro" id="IPR052155">
    <property type="entry name" value="Biofilm_reg_signaling"/>
</dbReference>
<dbReference type="NCBIfam" id="TIGR00254">
    <property type="entry name" value="GGDEF"/>
    <property type="match status" value="1"/>
</dbReference>
<organism evidence="6">
    <name type="scientific">Halomonas sp. RT37</name>
    <dbReference type="NCBI Taxonomy" id="2950872"/>
    <lineage>
        <taxon>Bacteria</taxon>
        <taxon>Pseudomonadati</taxon>
        <taxon>Pseudomonadota</taxon>
        <taxon>Gammaproteobacteria</taxon>
        <taxon>Oceanospirillales</taxon>
        <taxon>Halomonadaceae</taxon>
        <taxon>Halomonas</taxon>
    </lineage>
</organism>
<dbReference type="GO" id="GO:0003824">
    <property type="term" value="F:catalytic activity"/>
    <property type="evidence" value="ECO:0007669"/>
    <property type="project" value="UniProtKB-ARBA"/>
</dbReference>
<reference evidence="6" key="1">
    <citation type="submission" date="2022-06" db="EMBL/GenBank/DDBJ databases">
        <title>A novel DMS-producing enzyme.</title>
        <authorList>
            <person name="Zhang Y."/>
        </authorList>
    </citation>
    <scope>NUCLEOTIDE SEQUENCE</scope>
    <source>
        <strain evidence="6">RT37</strain>
    </source>
</reference>
<evidence type="ECO:0000259" key="5">
    <source>
        <dbReference type="PROSITE" id="PS50887"/>
    </source>
</evidence>
<dbReference type="CDD" id="cd01948">
    <property type="entry name" value="EAL"/>
    <property type="match status" value="1"/>
</dbReference>
<dbReference type="SUPFAM" id="SSF141868">
    <property type="entry name" value="EAL domain-like"/>
    <property type="match status" value="1"/>
</dbReference>
<feature type="transmembrane region" description="Helical" evidence="2">
    <location>
        <begin position="137"/>
        <end position="156"/>
    </location>
</feature>
<dbReference type="InterPro" id="IPR029787">
    <property type="entry name" value="Nucleotide_cyclase"/>
</dbReference>
<sequence length="1163" mass="128758">MSDWKSEEERSLGFPPLLLVVLTFGALMALHTLFASSSSSLFLFDLLTFSRWGAVASLLATLGILALVIGCDRVRRLASLALLGYSLGQGLWLLDQVNRQVSLEALPAMSLLLMLLMLLFAFCLWHGRGVGRRRYAALGIVCMVAGALGFSILWTTEDAPRWRLILFESRPLGTVMVFTYGVIFWLFARQRSLNLRRLAPRVIKVGLIGTSLSMLVGFGGYHLYSLDLKQDLSTQLDTLSERIANWEERYRLGWSEWSLPLTQAGGSPEPTGPAARGEVLAYVWWQDRGALRWNPADGGGATSRLEEMLALHEVRSWLEQRQNEAMRWWIPGKGAALLEVNSFGAAGPRLVVLVDTTLWLEHMSEGLTANLSLLGLRPAEALDHGAREVWVERGRLAGVMRDDIALAGGTLLRVQASKPLSLKWVLLPALLLALGLFVTYQLMTWIALARLRREQAISLATREQEFHSLFGLHPVPMLQVRRSGLIGALNDSATEALGDSAGEAIARPFTEVASRLLGCGDAPDELMKHFDNVMTGRQRSVVFECSIADSTFRIRLQQVRVGAACVGLFASFADISLRQKEQARLSIMEHCLRESSNGVVIFDAQSRGCPVMYANAALCRMLDASASSVTGLLASELARTMCLDPVTEAEICHWMKTQQPGSVTALASQGGGGGRWYDLTLSPVHALREGVSHYIGIVDDVSQRKVQEEMLAHQATHDALTGLPNRTLLADRLEHDVALATRHRQGLAVLFIDLDAFKPINDSLGHEVGDRVLIQVAKRLSRGQRRSDTLARLGGDEFVLVLVDIGGKDKAIAVAERLLNQLREPCRVDGFQLQISASIGIALLDTGTTLSPQRLIQQADLAMYQAKQRGRNQYQLFTRTLDGVPGRHVTLRNALRIAMEQQRLQLFYQPQVDGEGRITGLEALIRWSHPEFGWVSPSEFIPLAEETGQIIDLGRWVMRRACYDAKRLWRSGLKPGRVAVNLSPLEFHRMDFLSSVCQTLDQTHLHAECLELEITEGMLLDDQERVARTLGALAARGVTTAIDDFGKGYSSFDYLKSLPIDKIKIDRGFVAQCLDSERDIAVCRSVITLAQELGLEALAEGVETPHQCAALKDLGCTTFQGYLFSRPVPFRELAGLLRRPHLAPQQEVPMDRQDLIGAEARRR</sequence>
<dbReference type="SMART" id="SM00267">
    <property type="entry name" value="GGDEF"/>
    <property type="match status" value="1"/>
</dbReference>
<evidence type="ECO:0000259" key="3">
    <source>
        <dbReference type="PROSITE" id="PS50113"/>
    </source>
</evidence>
<dbReference type="SUPFAM" id="SSF55785">
    <property type="entry name" value="PYP-like sensor domain (PAS domain)"/>
    <property type="match status" value="2"/>
</dbReference>
<dbReference type="Pfam" id="PF08448">
    <property type="entry name" value="PAS_4"/>
    <property type="match status" value="1"/>
</dbReference>
<dbReference type="FunFam" id="3.30.70.270:FF:000001">
    <property type="entry name" value="Diguanylate cyclase domain protein"/>
    <property type="match status" value="1"/>
</dbReference>
<dbReference type="InterPro" id="IPR001633">
    <property type="entry name" value="EAL_dom"/>
</dbReference>
<feature type="transmembrane region" description="Helical" evidence="2">
    <location>
        <begin position="106"/>
        <end position="125"/>
    </location>
</feature>
<dbReference type="Pfam" id="PF00990">
    <property type="entry name" value="GGDEF"/>
    <property type="match status" value="1"/>
</dbReference>
<feature type="transmembrane region" description="Helical" evidence="2">
    <location>
        <begin position="171"/>
        <end position="190"/>
    </location>
</feature>
<dbReference type="EMBL" id="CP098827">
    <property type="protein sequence ID" value="XBO71885.1"/>
    <property type="molecule type" value="Genomic_DNA"/>
</dbReference>
<evidence type="ECO:0000313" key="6">
    <source>
        <dbReference type="EMBL" id="XBO71885.1"/>
    </source>
</evidence>
<dbReference type="InterPro" id="IPR043128">
    <property type="entry name" value="Rev_trsase/Diguanyl_cyclase"/>
</dbReference>
<feature type="transmembrane region" description="Helical" evidence="2">
    <location>
        <begin position="77"/>
        <end position="94"/>
    </location>
</feature>
<dbReference type="AlphaFoldDB" id="A0AAU7KJL0"/>
<dbReference type="Pfam" id="PF00563">
    <property type="entry name" value="EAL"/>
    <property type="match status" value="1"/>
</dbReference>
<gene>
    <name evidence="6" type="ORF">NFG58_04020</name>
</gene>
<dbReference type="CDD" id="cd01949">
    <property type="entry name" value="GGDEF"/>
    <property type="match status" value="1"/>
</dbReference>
<feature type="domain" description="EAL" evidence="4">
    <location>
        <begin position="888"/>
        <end position="1141"/>
    </location>
</feature>
<dbReference type="InterPro" id="IPR000700">
    <property type="entry name" value="PAS-assoc_C"/>
</dbReference>
<keyword evidence="2" id="KW-0812">Transmembrane</keyword>
<dbReference type="Gene3D" id="3.20.20.450">
    <property type="entry name" value="EAL domain"/>
    <property type="match status" value="1"/>
</dbReference>
<protein>
    <submittedName>
        <fullName evidence="6">EAL domain-containing protein</fullName>
    </submittedName>
</protein>
<dbReference type="PROSITE" id="PS50887">
    <property type="entry name" value="GGDEF"/>
    <property type="match status" value="1"/>
</dbReference>
<feature type="transmembrane region" description="Helical" evidence="2">
    <location>
        <begin position="49"/>
        <end position="70"/>
    </location>
</feature>
<evidence type="ECO:0000256" key="2">
    <source>
        <dbReference type="SAM" id="Phobius"/>
    </source>
</evidence>
<dbReference type="SUPFAM" id="SSF55073">
    <property type="entry name" value="Nucleotide cyclase"/>
    <property type="match status" value="1"/>
</dbReference>
<dbReference type="InterPro" id="IPR035919">
    <property type="entry name" value="EAL_sf"/>
</dbReference>
<comment type="cofactor">
    <cofactor evidence="1">
        <name>Mg(2+)</name>
        <dbReference type="ChEBI" id="CHEBI:18420"/>
    </cofactor>
</comment>
<dbReference type="RefSeq" id="WP_348827637.1">
    <property type="nucleotide sequence ID" value="NZ_CP098827.1"/>
</dbReference>
<feature type="domain" description="GGDEF" evidence="5">
    <location>
        <begin position="745"/>
        <end position="879"/>
    </location>
</feature>
<dbReference type="PROSITE" id="PS50113">
    <property type="entry name" value="PAC"/>
    <property type="match status" value="1"/>
</dbReference>
<feature type="transmembrane region" description="Helical" evidence="2">
    <location>
        <begin position="12"/>
        <end position="34"/>
    </location>
</feature>
<dbReference type="InterPro" id="IPR013656">
    <property type="entry name" value="PAS_4"/>
</dbReference>
<feature type="transmembrane region" description="Helical" evidence="2">
    <location>
        <begin position="424"/>
        <end position="448"/>
    </location>
</feature>
<dbReference type="InterPro" id="IPR000160">
    <property type="entry name" value="GGDEF_dom"/>
</dbReference>
<keyword evidence="2" id="KW-0472">Membrane</keyword>
<dbReference type="InterPro" id="IPR035965">
    <property type="entry name" value="PAS-like_dom_sf"/>
</dbReference>
<dbReference type="Gene3D" id="3.30.450.20">
    <property type="entry name" value="PAS domain"/>
    <property type="match status" value="1"/>
</dbReference>
<keyword evidence="2" id="KW-1133">Transmembrane helix</keyword>
<dbReference type="PANTHER" id="PTHR44757">
    <property type="entry name" value="DIGUANYLATE CYCLASE DGCP"/>
    <property type="match status" value="1"/>
</dbReference>
<dbReference type="Gene3D" id="3.30.70.270">
    <property type="match status" value="1"/>
</dbReference>
<feature type="domain" description="PAC" evidence="3">
    <location>
        <begin position="659"/>
        <end position="713"/>
    </location>
</feature>
<accession>A0AAU7KJL0</accession>
<dbReference type="PANTHER" id="PTHR44757:SF2">
    <property type="entry name" value="BIOFILM ARCHITECTURE MAINTENANCE PROTEIN MBAA"/>
    <property type="match status" value="1"/>
</dbReference>